<dbReference type="Proteomes" id="UP000186917">
    <property type="component" value="Unassembled WGS sequence"/>
</dbReference>
<dbReference type="STRING" id="477680.SAMN05421788_101152"/>
<gene>
    <name evidence="2" type="ORF">SAMN05421788_101152</name>
</gene>
<accession>A0A1N7KER9</accession>
<dbReference type="InterPro" id="IPR013783">
    <property type="entry name" value="Ig-like_fold"/>
</dbReference>
<protein>
    <recommendedName>
        <fullName evidence="4">DUF11 domain-containing protein</fullName>
    </recommendedName>
</protein>
<evidence type="ECO:0000313" key="2">
    <source>
        <dbReference type="EMBL" id="SIS60106.1"/>
    </source>
</evidence>
<proteinExistence type="predicted"/>
<sequence>MRTHLRIILLCLLVCIVGATQAQNCTINAGVTTNLCPSDEFKLAGTSSGLIKVNAVWTQTGGPTVTIVTPNSLTSLVTGYAAGQTYKFKLTATCTDGSIISDEVTFNTLKATIADAGADMFVCPPSAQLNGNAVATGETGTWRISGDDNSMKLDAATVNLPNATVILPDTVGGVTVFRWTVRNPNGCNTFDDVTITNGSGVSPVTAGPDLTLSNCYTVTQGAYLKNASYGGNGTNGQEGTWSLVSGPSIPVFNDIHKRDVSVSQLYQGVYRFRWTVSGPCVNGADEIDVIVPAPTQSITASGSGEVTYCDNRTSTVLVGPSLKYANETITWSTIGGAGTIVTPNASTTTVNGLNGQESQFKYIVSNSVTGCTTSGVIKVKFSEAPGVSLPAIISPDCNTTDISINYTTTGGTLTQWAMIEGPANANIVKEAGLGNYYNTLESPLELSNFNISGDYKVGIKRTTYQGTGACPEATGYTTIHISREPTASNGGTKQVLACAVTETHLAGNVPTVGTGSWSQVGGPSVAVIADKNDPTTLVSGLTNGEYIFKWIVTGNVGCGNKESNVSVLVSLKTPTQADAGADATICANTPYTLNGNRPVLNESGTWTVTPSAGVTISEVTNPKTAVTGLQLGQSYTFTWTIANACSTTTDDVVITVDKVGPQAALAGSDLCLPAGTTSFSLSGNAPASNELGTWSVISGPGTLSFSNVNSYNATVSGVVNGTYQLAWTLSTNNGCTPAMDTIAATIANTATVPVVSGGGVLCGVSDLTLQGNQPTVGIGRWSQVSGPGGAIITDSTAATTTVTYLQEGTYTFRWTISNGACTDVSNYKEVSYRVLQSPTKADAGSGKEICYQTSTQLNAADVTIGSGIWSLVSGPSTPTFSSFSDPKATISNLQAGTYILGWATANAGECTSTSPNISIIVTARAKVDAAAINLCNASSTNLSGNSSSTGVWTQDGSSPAATLTTVSQSAAVASNLVPGTYKFVYTIAATANCATTSDVTTVTNSAPSSEPDAGIDFSICLTGGITTSGVTLAAVSPAVGTGTWSVDADYLPTGASPVFSDIHSNTSTISNLIAGTYILKWNVANGYCSDKSDVARVVVSAEPTVANAGADQVNGCSANIYLHGNTPTIGIGTWTLVSGPNTPTIDAPNQGETQVLNTIPGTYVFAWTTTNGACAASSDQVQIQVTSLPATTANANVAGTNTNLCNTSGSGGAFFNVIGTNPKASETGLWAFAPPSSANGAIISSPTTSFTSVSGLIEGNYKLVWSITNGSCVSSDTVRLVVSDQPTTADAGGTTSICLYSPLTLTAATTVTTGSGAWSYVSGPSTPVISKINQSQAVVSGLQSGSYNFQFTTSNGVCPSSTSYKVVNVEDCRIQVAKAAGTPVQQADGSFDVTFTFTVTNPNANADIANVQVTDDLSAAFPSPKTFTVKSVTATGSLVSVTNSAFNGKTDQNLLQSGAAIAHGNVAVITLVVNVKL</sequence>
<name>A0A1N7KER9_9BACT</name>
<dbReference type="EMBL" id="FTOR01000001">
    <property type="protein sequence ID" value="SIS60106.1"/>
    <property type="molecule type" value="Genomic_DNA"/>
</dbReference>
<dbReference type="OrthoDB" id="5726170at2"/>
<dbReference type="GO" id="GO:0016020">
    <property type="term" value="C:membrane"/>
    <property type="evidence" value="ECO:0007669"/>
    <property type="project" value="TreeGrafter"/>
</dbReference>
<keyword evidence="3" id="KW-1185">Reference proteome</keyword>
<dbReference type="GO" id="GO:0031410">
    <property type="term" value="C:cytoplasmic vesicle"/>
    <property type="evidence" value="ECO:0007669"/>
    <property type="project" value="TreeGrafter"/>
</dbReference>
<dbReference type="InterPro" id="IPR029865">
    <property type="entry name" value="KIAA0319-like"/>
</dbReference>
<feature type="chain" id="PRO_5012636637" description="DUF11 domain-containing protein" evidence="1">
    <location>
        <begin position="23"/>
        <end position="1477"/>
    </location>
</feature>
<evidence type="ECO:0000313" key="3">
    <source>
        <dbReference type="Proteomes" id="UP000186917"/>
    </source>
</evidence>
<keyword evidence="1" id="KW-0732">Signal</keyword>
<evidence type="ECO:0008006" key="4">
    <source>
        <dbReference type="Google" id="ProtNLM"/>
    </source>
</evidence>
<evidence type="ECO:0000256" key="1">
    <source>
        <dbReference type="SAM" id="SignalP"/>
    </source>
</evidence>
<dbReference type="Pfam" id="PF22352">
    <property type="entry name" value="K319L-like_PKD"/>
    <property type="match status" value="2"/>
</dbReference>
<dbReference type="PANTHER" id="PTHR46182">
    <property type="entry name" value="FI19480P1"/>
    <property type="match status" value="1"/>
</dbReference>
<feature type="signal peptide" evidence="1">
    <location>
        <begin position="1"/>
        <end position="22"/>
    </location>
</feature>
<reference evidence="3" key="1">
    <citation type="submission" date="2017-01" db="EMBL/GenBank/DDBJ databases">
        <authorList>
            <person name="Varghese N."/>
            <person name="Submissions S."/>
        </authorList>
    </citation>
    <scope>NUCLEOTIDE SEQUENCE [LARGE SCALE GENOMIC DNA]</scope>
    <source>
        <strain evidence="3">DSM 21054</strain>
    </source>
</reference>
<dbReference type="PANTHER" id="PTHR46182:SF2">
    <property type="entry name" value="FI19480P1"/>
    <property type="match status" value="1"/>
</dbReference>
<organism evidence="2 3">
    <name type="scientific">Filimonas lacunae</name>
    <dbReference type="NCBI Taxonomy" id="477680"/>
    <lineage>
        <taxon>Bacteria</taxon>
        <taxon>Pseudomonadati</taxon>
        <taxon>Bacteroidota</taxon>
        <taxon>Chitinophagia</taxon>
        <taxon>Chitinophagales</taxon>
        <taxon>Chitinophagaceae</taxon>
        <taxon>Filimonas</taxon>
    </lineage>
</organism>
<dbReference type="Gene3D" id="2.60.40.10">
    <property type="entry name" value="Immunoglobulins"/>
    <property type="match status" value="9"/>
</dbReference>
<dbReference type="RefSeq" id="WP_076374712.1">
    <property type="nucleotide sequence ID" value="NZ_AP017422.1"/>
</dbReference>